<feature type="transmembrane region" description="Helical" evidence="7">
    <location>
        <begin position="284"/>
        <end position="304"/>
    </location>
</feature>
<dbReference type="Proteomes" id="UP000325945">
    <property type="component" value="Unassembled WGS sequence"/>
</dbReference>
<evidence type="ECO:0000256" key="7">
    <source>
        <dbReference type="SAM" id="Phobius"/>
    </source>
</evidence>
<keyword evidence="4 7" id="KW-0812">Transmembrane</keyword>
<dbReference type="InterPro" id="IPR036259">
    <property type="entry name" value="MFS_trans_sf"/>
</dbReference>
<gene>
    <name evidence="9" type="ORF">BDV39DRAFT_199800</name>
</gene>
<feature type="transmembrane region" description="Helical" evidence="7">
    <location>
        <begin position="439"/>
        <end position="462"/>
    </location>
</feature>
<feature type="transmembrane region" description="Helical" evidence="7">
    <location>
        <begin position="348"/>
        <end position="369"/>
    </location>
</feature>
<feature type="transmembrane region" description="Helical" evidence="7">
    <location>
        <begin position="177"/>
        <end position="197"/>
    </location>
</feature>
<dbReference type="EMBL" id="ML741764">
    <property type="protein sequence ID" value="KAE8332801.1"/>
    <property type="molecule type" value="Genomic_DNA"/>
</dbReference>
<feature type="transmembrane region" description="Helical" evidence="7">
    <location>
        <begin position="116"/>
        <end position="135"/>
    </location>
</feature>
<dbReference type="InterPro" id="IPR011701">
    <property type="entry name" value="MFS"/>
</dbReference>
<dbReference type="Gene3D" id="1.20.1250.20">
    <property type="entry name" value="MFS general substrate transporter like domains"/>
    <property type="match status" value="2"/>
</dbReference>
<evidence type="ECO:0000256" key="2">
    <source>
        <dbReference type="ARBA" id="ARBA00008335"/>
    </source>
</evidence>
<feature type="transmembrane region" description="Helical" evidence="7">
    <location>
        <begin position="407"/>
        <end position="427"/>
    </location>
</feature>
<feature type="domain" description="Major facilitator superfamily (MFS) profile" evidence="8">
    <location>
        <begin position="50"/>
        <end position="465"/>
    </location>
</feature>
<evidence type="ECO:0000256" key="1">
    <source>
        <dbReference type="ARBA" id="ARBA00004141"/>
    </source>
</evidence>
<keyword evidence="5 7" id="KW-1133">Transmembrane helix</keyword>
<keyword evidence="10" id="KW-1185">Reference proteome</keyword>
<dbReference type="AlphaFoldDB" id="A0A5N6XHT4"/>
<organism evidence="9 10">
    <name type="scientific">Aspergillus sergii</name>
    <dbReference type="NCBI Taxonomy" id="1034303"/>
    <lineage>
        <taxon>Eukaryota</taxon>
        <taxon>Fungi</taxon>
        <taxon>Dikarya</taxon>
        <taxon>Ascomycota</taxon>
        <taxon>Pezizomycotina</taxon>
        <taxon>Eurotiomycetes</taxon>
        <taxon>Eurotiomycetidae</taxon>
        <taxon>Eurotiales</taxon>
        <taxon>Aspergillaceae</taxon>
        <taxon>Aspergillus</taxon>
        <taxon>Aspergillus subgen. Circumdati</taxon>
    </lineage>
</organism>
<dbReference type="FunFam" id="1.20.1250.20:FF:000018">
    <property type="entry name" value="MFS transporter permease"/>
    <property type="match status" value="1"/>
</dbReference>
<dbReference type="GO" id="GO:0022857">
    <property type="term" value="F:transmembrane transporter activity"/>
    <property type="evidence" value="ECO:0007669"/>
    <property type="project" value="InterPro"/>
</dbReference>
<comment type="similarity">
    <text evidence="2">Belongs to the major facilitator superfamily.</text>
</comment>
<keyword evidence="3" id="KW-0813">Transport</keyword>
<keyword evidence="6 7" id="KW-0472">Membrane</keyword>
<dbReference type="GO" id="GO:0016020">
    <property type="term" value="C:membrane"/>
    <property type="evidence" value="ECO:0007669"/>
    <property type="project" value="UniProtKB-SubCell"/>
</dbReference>
<sequence>MSSKVETSSLSEHVEYCPETSDAKTQLPHNDNSYNAELVKRVKWKVDKRLCVVIAVMYTICQIDRQNLPNAVIAGMGKEIDLSANHYSTIVVTFFPFYTLFQPPMTVIARKIGPRIFLGGITVAWGLVMVGFGLVHDWRALVGLRAALGLLEAGFFSTCVFLIGTWYVRHEVAKRIAFFYLFGNALGGFGGILAFGLQQMDGQAGHAGWRWIFIMEGAITCAIGIIGSFWIVDFPEDARRTKWFLTNEEIDLMIDRVQKDREDAHLSPFNLKEYIKNAADWRGWLFALNFALTSAVIYAVAYFLPIVLRDGLKFSVAQAQTLNAPCYVFGGILGFTESWLSDRYRHRGSVIIFNSLLEIIGICVLGFATNSSVRYFGAFILVGGANANLPACLTYQSNNITGQWRRAFASALIVGSGGVGGVIGSLVFREQDSPSYRPGLYTCLIAAGVTIVSVCITTVYMARMNVQQKRGGIVIEGTEGFRYTL</sequence>
<dbReference type="PANTHER" id="PTHR43791:SF47">
    <property type="entry name" value="MAJOR FACILITATOR SUPERFAMILY (MFS) PROFILE DOMAIN-CONTAINING PROTEIN-RELATED"/>
    <property type="match status" value="1"/>
</dbReference>
<evidence type="ECO:0000256" key="5">
    <source>
        <dbReference type="ARBA" id="ARBA00022989"/>
    </source>
</evidence>
<dbReference type="PROSITE" id="PS50850">
    <property type="entry name" value="MFS"/>
    <property type="match status" value="1"/>
</dbReference>
<comment type="subcellular location">
    <subcellularLocation>
        <location evidence="1">Membrane</location>
        <topology evidence="1">Multi-pass membrane protein</topology>
    </subcellularLocation>
</comment>
<protein>
    <submittedName>
        <fullName evidence="9">Major facilitator superfamily domain-containing protein</fullName>
    </submittedName>
</protein>
<feature type="transmembrane region" description="Helical" evidence="7">
    <location>
        <begin position="316"/>
        <end position="336"/>
    </location>
</feature>
<evidence type="ECO:0000256" key="3">
    <source>
        <dbReference type="ARBA" id="ARBA00022448"/>
    </source>
</evidence>
<proteinExistence type="inferred from homology"/>
<evidence type="ECO:0000313" key="9">
    <source>
        <dbReference type="EMBL" id="KAE8332801.1"/>
    </source>
</evidence>
<feature type="transmembrane region" description="Helical" evidence="7">
    <location>
        <begin position="375"/>
        <end position="395"/>
    </location>
</feature>
<dbReference type="Pfam" id="PF07690">
    <property type="entry name" value="MFS_1"/>
    <property type="match status" value="1"/>
</dbReference>
<dbReference type="InterPro" id="IPR020846">
    <property type="entry name" value="MFS_dom"/>
</dbReference>
<evidence type="ECO:0000256" key="4">
    <source>
        <dbReference type="ARBA" id="ARBA00022692"/>
    </source>
</evidence>
<evidence type="ECO:0000313" key="10">
    <source>
        <dbReference type="Proteomes" id="UP000325945"/>
    </source>
</evidence>
<feature type="transmembrane region" description="Helical" evidence="7">
    <location>
        <begin position="147"/>
        <end position="168"/>
    </location>
</feature>
<dbReference type="SUPFAM" id="SSF103473">
    <property type="entry name" value="MFS general substrate transporter"/>
    <property type="match status" value="1"/>
</dbReference>
<evidence type="ECO:0000259" key="8">
    <source>
        <dbReference type="PROSITE" id="PS50850"/>
    </source>
</evidence>
<dbReference type="PANTHER" id="PTHR43791">
    <property type="entry name" value="PERMEASE-RELATED"/>
    <property type="match status" value="1"/>
</dbReference>
<feature type="transmembrane region" description="Helical" evidence="7">
    <location>
        <begin position="209"/>
        <end position="232"/>
    </location>
</feature>
<accession>A0A5N6XHT4</accession>
<name>A0A5N6XHT4_9EURO</name>
<reference evidence="10" key="1">
    <citation type="submission" date="2019-04" db="EMBL/GenBank/DDBJ databases">
        <title>Friends and foes A comparative genomics studyof 23 Aspergillus species from section Flavi.</title>
        <authorList>
            <consortium name="DOE Joint Genome Institute"/>
            <person name="Kjaerbolling I."/>
            <person name="Vesth T."/>
            <person name="Frisvad J.C."/>
            <person name="Nybo J.L."/>
            <person name="Theobald S."/>
            <person name="Kildgaard S."/>
            <person name="Isbrandt T."/>
            <person name="Kuo A."/>
            <person name="Sato A."/>
            <person name="Lyhne E.K."/>
            <person name="Kogle M.E."/>
            <person name="Wiebenga A."/>
            <person name="Kun R.S."/>
            <person name="Lubbers R.J."/>
            <person name="Makela M.R."/>
            <person name="Barry K."/>
            <person name="Chovatia M."/>
            <person name="Clum A."/>
            <person name="Daum C."/>
            <person name="Haridas S."/>
            <person name="He G."/>
            <person name="LaButti K."/>
            <person name="Lipzen A."/>
            <person name="Mondo S."/>
            <person name="Riley R."/>
            <person name="Salamov A."/>
            <person name="Simmons B.A."/>
            <person name="Magnuson J.K."/>
            <person name="Henrissat B."/>
            <person name="Mortensen U.H."/>
            <person name="Larsen T.O."/>
            <person name="Devries R.P."/>
            <person name="Grigoriev I.V."/>
            <person name="Machida M."/>
            <person name="Baker S.E."/>
            <person name="Andersen M.R."/>
        </authorList>
    </citation>
    <scope>NUCLEOTIDE SEQUENCE [LARGE SCALE GENOMIC DNA]</scope>
    <source>
        <strain evidence="10">CBS 130017</strain>
    </source>
</reference>
<dbReference type="FunFam" id="1.20.1250.20:FF:000013">
    <property type="entry name" value="MFS general substrate transporter"/>
    <property type="match status" value="1"/>
</dbReference>
<evidence type="ECO:0000256" key="6">
    <source>
        <dbReference type="ARBA" id="ARBA00023136"/>
    </source>
</evidence>